<dbReference type="KEGG" id="sgf:HEP81_07821"/>
<organism evidence="2 3">
    <name type="scientific">Streptomyces griseofuscus</name>
    <dbReference type="NCBI Taxonomy" id="146922"/>
    <lineage>
        <taxon>Bacteria</taxon>
        <taxon>Bacillati</taxon>
        <taxon>Actinomycetota</taxon>
        <taxon>Actinomycetes</taxon>
        <taxon>Kitasatosporales</taxon>
        <taxon>Streptomycetaceae</taxon>
        <taxon>Streptomyces</taxon>
    </lineage>
</organism>
<gene>
    <name evidence="2" type="ORF">HEP81_07821</name>
</gene>
<evidence type="ECO:0000313" key="2">
    <source>
        <dbReference type="EMBL" id="QNT98051.1"/>
    </source>
</evidence>
<dbReference type="AlphaFoldDB" id="A0A7H1QCM1"/>
<dbReference type="EMBL" id="CP051006">
    <property type="protein sequence ID" value="QNT98051.1"/>
    <property type="molecule type" value="Genomic_DNA"/>
</dbReference>
<feature type="region of interest" description="Disordered" evidence="1">
    <location>
        <begin position="116"/>
        <end position="148"/>
    </location>
</feature>
<name>A0A7H1QCM1_9ACTN</name>
<evidence type="ECO:0000256" key="1">
    <source>
        <dbReference type="SAM" id="MobiDB-lite"/>
    </source>
</evidence>
<accession>A0A7H1QCM1</accession>
<protein>
    <submittedName>
        <fullName evidence="2">Uncharacterized protein</fullName>
    </submittedName>
</protein>
<feature type="compositionally biased region" description="Low complexity" evidence="1">
    <location>
        <begin position="70"/>
        <end position="88"/>
    </location>
</feature>
<feature type="compositionally biased region" description="Basic and acidic residues" evidence="1">
    <location>
        <begin position="129"/>
        <end position="140"/>
    </location>
</feature>
<feature type="region of interest" description="Disordered" evidence="1">
    <location>
        <begin position="180"/>
        <end position="260"/>
    </location>
</feature>
<dbReference type="Proteomes" id="UP000516422">
    <property type="component" value="Chromosome"/>
</dbReference>
<proteinExistence type="predicted"/>
<reference evidence="2 3" key="1">
    <citation type="submission" date="2020-04" db="EMBL/GenBank/DDBJ databases">
        <title>Characterization and engineering of Streptomyces griseofuscus DSM40191 as a potential heterologous host for expression of BGCs.</title>
        <authorList>
            <person name="Gren T."/>
            <person name="Whitford C.M."/>
            <person name="Mohite O.S."/>
            <person name="Joergensen T.S."/>
            <person name="Nielsen J.B."/>
            <person name="Lee S.Y."/>
            <person name="Weber T."/>
        </authorList>
    </citation>
    <scope>NUCLEOTIDE SEQUENCE [LARGE SCALE GENOMIC DNA]</scope>
    <source>
        <strain evidence="2 3">DSM 40191</strain>
    </source>
</reference>
<evidence type="ECO:0000313" key="3">
    <source>
        <dbReference type="Proteomes" id="UP000516422"/>
    </source>
</evidence>
<sequence>MSRHAAWGAWPGKMPRGRGEICRTTRRSPPGKWASAAGHGWGRRGSGSRAGPAERRRCPCESAPPRARRGGCCSGAAARSVSSSAPGAACRRFSATVASAIYSSASTRVSESAIAWAGKDSTGTPSSSTDRERQSRRVRPESGQVVQDLRGDVLSGQCGLLGPSSCDRCGRDGVGIAHAAVGQPGRQPRPATAAEGGRSLVAGRQDERALVDGGVESTLQRPEDTGEHVTQLVVARPPGTTGARSASRDRRPAGQAPRWR</sequence>
<feature type="region of interest" description="Disordered" evidence="1">
    <location>
        <begin position="1"/>
        <end position="88"/>
    </location>
</feature>